<dbReference type="InterPro" id="IPR011701">
    <property type="entry name" value="MFS"/>
</dbReference>
<keyword evidence="1" id="KW-0812">Transmembrane</keyword>
<comment type="caution">
    <text evidence="2">The sequence shown here is derived from an EMBL/GenBank/DDBJ whole genome shotgun (WGS) entry which is preliminary data.</text>
</comment>
<organism evidence="2 3">
    <name type="scientific">Nocardia asteroides NBRC 15531</name>
    <dbReference type="NCBI Taxonomy" id="1110697"/>
    <lineage>
        <taxon>Bacteria</taxon>
        <taxon>Bacillati</taxon>
        <taxon>Actinomycetota</taxon>
        <taxon>Actinomycetes</taxon>
        <taxon>Mycobacteriales</taxon>
        <taxon>Nocardiaceae</taxon>
        <taxon>Nocardia</taxon>
    </lineage>
</organism>
<dbReference type="Proteomes" id="UP000017048">
    <property type="component" value="Unassembled WGS sequence"/>
</dbReference>
<dbReference type="Gene3D" id="1.20.1250.20">
    <property type="entry name" value="MFS general substrate transporter like domains"/>
    <property type="match status" value="1"/>
</dbReference>
<dbReference type="InterPro" id="IPR036259">
    <property type="entry name" value="MFS_trans_sf"/>
</dbReference>
<feature type="transmembrane region" description="Helical" evidence="1">
    <location>
        <begin position="100"/>
        <end position="122"/>
    </location>
</feature>
<reference evidence="2 3" key="1">
    <citation type="journal article" date="2014" name="BMC Genomics">
        <title>Genome based analysis of type-I polyketide synthase and nonribosomal peptide synthetase gene clusters in seven strains of five representative Nocardia species.</title>
        <authorList>
            <person name="Komaki H."/>
            <person name="Ichikawa N."/>
            <person name="Hosoyama A."/>
            <person name="Takahashi-Nakaguchi A."/>
            <person name="Matsuzawa T."/>
            <person name="Suzuki K."/>
            <person name="Fujita N."/>
            <person name="Gonoi T."/>
        </authorList>
    </citation>
    <scope>NUCLEOTIDE SEQUENCE [LARGE SCALE GENOMIC DNA]</scope>
    <source>
        <strain evidence="2 3">NBRC 15531</strain>
    </source>
</reference>
<proteinExistence type="predicted"/>
<evidence type="ECO:0008006" key="4">
    <source>
        <dbReference type="Google" id="ProtNLM"/>
    </source>
</evidence>
<feature type="transmembrane region" description="Helical" evidence="1">
    <location>
        <begin position="253"/>
        <end position="275"/>
    </location>
</feature>
<keyword evidence="1" id="KW-0472">Membrane</keyword>
<feature type="transmembrane region" description="Helical" evidence="1">
    <location>
        <begin position="313"/>
        <end position="338"/>
    </location>
</feature>
<keyword evidence="3" id="KW-1185">Reference proteome</keyword>
<accession>U5ERN0</accession>
<dbReference type="RefSeq" id="WP_019045321.1">
    <property type="nucleotide sequence ID" value="NZ_BAFO02000037.1"/>
</dbReference>
<dbReference type="STRING" id="1824.SAMN05444423_10397"/>
<evidence type="ECO:0000313" key="2">
    <source>
        <dbReference type="EMBL" id="GAD87799.1"/>
    </source>
</evidence>
<evidence type="ECO:0000256" key="1">
    <source>
        <dbReference type="SAM" id="Phobius"/>
    </source>
</evidence>
<feature type="transmembrane region" description="Helical" evidence="1">
    <location>
        <begin position="26"/>
        <end position="48"/>
    </location>
</feature>
<dbReference type="GeneID" id="91515432"/>
<dbReference type="AlphaFoldDB" id="U5ERN0"/>
<feature type="transmembrane region" description="Helical" evidence="1">
    <location>
        <begin position="177"/>
        <end position="199"/>
    </location>
</feature>
<evidence type="ECO:0000313" key="3">
    <source>
        <dbReference type="Proteomes" id="UP000017048"/>
    </source>
</evidence>
<keyword evidence="1" id="KW-1133">Transmembrane helix</keyword>
<feature type="transmembrane region" description="Helical" evidence="1">
    <location>
        <begin position="60"/>
        <end position="80"/>
    </location>
</feature>
<sequence>MTQSRFLSEQLADYRTILADSKVRTILSASVLNTFGTGLYSATFVLWVLRGGVTVSTLTLVLSSGAFLALFLAPVGAVVAERWGARNVSVALSAARGALNVVLALVLPPSVLAGVLLGVLVLDRLAFPASQAVVQRVSAGAMQSSVLAARQLTQTFGLAAGALVAAIFQLAVPESWFGWLIVLNGVSFFVNALLFARLPADAALRPQKLPWTDGWPRGRIALFLAALAIVDIAGSATGLGLPIYLSIHHNSMIGWVGVAVAVTTWIGTGMTFFAGRLFAPPGASRRYLVLGTLLVGAACVLIGVAPVSGNAGVVTILLFAAAIGAGAALASFAGYYRVMEIAEEGYRERVLASYGLSGSLQRLIAPVVLSACIAIGDLGWLVFGAVAMAGGALASFALGTQRSENDG</sequence>
<feature type="transmembrane region" description="Helical" evidence="1">
    <location>
        <begin position="382"/>
        <end position="400"/>
    </location>
</feature>
<name>U5ERN0_NOCAS</name>
<dbReference type="SUPFAM" id="SSF103473">
    <property type="entry name" value="MFS general substrate transporter"/>
    <property type="match status" value="1"/>
</dbReference>
<dbReference type="GO" id="GO:0022857">
    <property type="term" value="F:transmembrane transporter activity"/>
    <property type="evidence" value="ECO:0007669"/>
    <property type="project" value="InterPro"/>
</dbReference>
<protein>
    <recommendedName>
        <fullName evidence="4">Major facilitator superfamily transporter</fullName>
    </recommendedName>
</protein>
<feature type="transmembrane region" description="Helical" evidence="1">
    <location>
        <begin position="287"/>
        <end position="307"/>
    </location>
</feature>
<dbReference type="Pfam" id="PF07690">
    <property type="entry name" value="MFS_1"/>
    <property type="match status" value="1"/>
</dbReference>
<feature type="transmembrane region" description="Helical" evidence="1">
    <location>
        <begin position="220"/>
        <end position="247"/>
    </location>
</feature>
<dbReference type="EMBL" id="BAFO02000037">
    <property type="protein sequence ID" value="GAD87799.1"/>
    <property type="molecule type" value="Genomic_DNA"/>
</dbReference>
<dbReference type="eggNOG" id="COG2814">
    <property type="taxonomic scope" value="Bacteria"/>
</dbReference>
<gene>
    <name evidence="2" type="ORF">NCAST_37_01070</name>
</gene>